<evidence type="ECO:0000313" key="11">
    <source>
        <dbReference type="Proteomes" id="UP000321129"/>
    </source>
</evidence>
<comment type="catalytic activity">
    <reaction evidence="5">
        <text>N-formimidoyl-L-glutamate + H2O = formamide + L-glutamate</text>
        <dbReference type="Rhea" id="RHEA:22492"/>
        <dbReference type="ChEBI" id="CHEBI:15377"/>
        <dbReference type="ChEBI" id="CHEBI:16397"/>
        <dbReference type="ChEBI" id="CHEBI:29985"/>
        <dbReference type="ChEBI" id="CHEBI:58928"/>
        <dbReference type="EC" id="3.5.3.8"/>
    </reaction>
</comment>
<sequence length="313" mass="32725">MSISFLPAAPWSGRSDPEDGSDALRLHQLVRDDAPRALIGFACEAGVARNKGRPGASKGPAALRSALANMAAPDGARIGQGGFSDLGTMVVEDDDLEMGQAALADRIASALSRHERVIVLGGGHETAFASYSGLAKAYPGKRIGIVNLDAHLDIRAVGESGGSSGTPFAQIRALAGDAFDYLVLGLAEESNTAALRDKARDWGVTTVSDHALIADARAADDAIRDLIGRNDLVYLTIDIDVLPHYQAPGVSAPAPRGVPLSVIEHLVGEVMRVTAELGRPLPLADAVELSPPHDRDSMTARSAALLIRRLLLA</sequence>
<comment type="function">
    <text evidence="5">Catalyzes the conversion of N-formimidoyl-L-glutamate to L-glutamate and formamide.</text>
</comment>
<comment type="cofactor">
    <cofactor evidence="5 7">
        <name>Mn(2+)</name>
        <dbReference type="ChEBI" id="CHEBI:29035"/>
    </cofactor>
    <text evidence="5 7">Binds 2 manganese ions per subunit.</text>
</comment>
<feature type="binding site" evidence="5">
    <location>
        <position position="124"/>
    </location>
    <ligand>
        <name>Mn(2+)</name>
        <dbReference type="ChEBI" id="CHEBI:29035"/>
        <label>1</label>
    </ligand>
</feature>
<evidence type="ECO:0000256" key="5">
    <source>
        <dbReference type="HAMAP-Rule" id="MF_00737"/>
    </source>
</evidence>
<evidence type="ECO:0000313" key="10">
    <source>
        <dbReference type="EMBL" id="TXC74261.1"/>
    </source>
</evidence>
<feature type="binding site" evidence="5 7">
    <location>
        <position position="149"/>
    </location>
    <ligand>
        <name>Mn(2+)</name>
        <dbReference type="ChEBI" id="CHEBI:29035"/>
        <label>1</label>
    </ligand>
</feature>
<dbReference type="Pfam" id="PF00491">
    <property type="entry name" value="Arginase"/>
    <property type="match status" value="1"/>
</dbReference>
<dbReference type="SUPFAM" id="SSF52768">
    <property type="entry name" value="Arginase/deacetylase"/>
    <property type="match status" value="1"/>
</dbReference>
<feature type="binding site" evidence="7">
    <location>
        <position position="151"/>
    </location>
    <ligand>
        <name>Mn(2+)</name>
        <dbReference type="ChEBI" id="CHEBI:29035"/>
        <label>1</label>
    </ligand>
</feature>
<dbReference type="PROSITE" id="PS51409">
    <property type="entry name" value="ARGINASE_2"/>
    <property type="match status" value="1"/>
</dbReference>
<feature type="binding site" evidence="5 7">
    <location>
        <position position="238"/>
    </location>
    <ligand>
        <name>Mn(2+)</name>
        <dbReference type="ChEBI" id="CHEBI:29035"/>
        <label>1</label>
    </ligand>
</feature>
<feature type="binding site" evidence="7">
    <location>
        <position position="240"/>
    </location>
    <ligand>
        <name>Mn(2+)</name>
        <dbReference type="ChEBI" id="CHEBI:29035"/>
        <label>1</label>
    </ligand>
</feature>
<evidence type="ECO:0000256" key="4">
    <source>
        <dbReference type="ARBA" id="ARBA00023211"/>
    </source>
</evidence>
<evidence type="ECO:0000256" key="3">
    <source>
        <dbReference type="ARBA" id="ARBA00022808"/>
    </source>
</evidence>
<dbReference type="GO" id="GO:0019556">
    <property type="term" value="P:L-histidine catabolic process to glutamate and formamide"/>
    <property type="evidence" value="ECO:0007669"/>
    <property type="project" value="UniProtKB-UniRule"/>
</dbReference>
<feature type="binding site" evidence="7">
    <location>
        <position position="124"/>
    </location>
    <ligand>
        <name>Mn(2+)</name>
        <dbReference type="ChEBI" id="CHEBI:29035"/>
        <label>2</label>
    </ligand>
</feature>
<dbReference type="GO" id="GO:0033389">
    <property type="term" value="P:putrescine biosynthetic process from arginine, via agmatine"/>
    <property type="evidence" value="ECO:0007669"/>
    <property type="project" value="TreeGrafter"/>
</dbReference>
<keyword evidence="1 5" id="KW-0479">Metal-binding</keyword>
<evidence type="ECO:0000256" key="2">
    <source>
        <dbReference type="ARBA" id="ARBA00022801"/>
    </source>
</evidence>
<keyword evidence="3 5" id="KW-0369">Histidine metabolism</keyword>
<feature type="binding site" evidence="5">
    <location>
        <position position="240"/>
    </location>
    <ligand>
        <name>Mn(2+)</name>
        <dbReference type="ChEBI" id="CHEBI:29035"/>
        <label>2</label>
    </ligand>
</feature>
<protein>
    <recommendedName>
        <fullName evidence="5 6">Formimidoylglutamase</fullName>
        <ecNumber evidence="5 6">3.5.3.8</ecNumber>
    </recommendedName>
    <alternativeName>
        <fullName evidence="5">Formiminoglutamase</fullName>
    </alternativeName>
    <alternativeName>
        <fullName evidence="5">Formiminoglutamate hydrolase</fullName>
    </alternativeName>
</protein>
<feature type="binding site" evidence="5 7">
    <location>
        <position position="153"/>
    </location>
    <ligand>
        <name>Mn(2+)</name>
        <dbReference type="ChEBI" id="CHEBI:29035"/>
        <label>1</label>
    </ligand>
</feature>
<feature type="binding site" evidence="5">
    <location>
        <position position="238"/>
    </location>
    <ligand>
        <name>Mn(2+)</name>
        <dbReference type="ChEBI" id="CHEBI:29035"/>
        <label>2</label>
    </ligand>
</feature>
<keyword evidence="4 5" id="KW-0464">Manganese</keyword>
<feature type="region of interest" description="Disordered" evidence="9">
    <location>
        <begin position="1"/>
        <end position="20"/>
    </location>
</feature>
<dbReference type="RefSeq" id="WP_147122238.1">
    <property type="nucleotide sequence ID" value="NZ_VOPY01000001.1"/>
</dbReference>
<organism evidence="10 11">
    <name type="scientific">Flavisphingopyxis soli</name>
    <dbReference type="NCBI Taxonomy" id="2601267"/>
    <lineage>
        <taxon>Bacteria</taxon>
        <taxon>Pseudomonadati</taxon>
        <taxon>Pseudomonadota</taxon>
        <taxon>Alphaproteobacteria</taxon>
        <taxon>Sphingomonadales</taxon>
        <taxon>Sphingopyxidaceae</taxon>
        <taxon>Flavisphingopyxis</taxon>
    </lineage>
</organism>
<dbReference type="GO" id="GO:0050415">
    <property type="term" value="F:formimidoylglutamase activity"/>
    <property type="evidence" value="ECO:0007669"/>
    <property type="project" value="UniProtKB-UniRule"/>
</dbReference>
<keyword evidence="2 5" id="KW-0378">Hydrolase</keyword>
<dbReference type="PANTHER" id="PTHR11358:SF35">
    <property type="entry name" value="FORMIMIDOYLGLUTAMASE"/>
    <property type="match status" value="1"/>
</dbReference>
<dbReference type="NCBIfam" id="TIGR01227">
    <property type="entry name" value="hutG"/>
    <property type="match status" value="1"/>
</dbReference>
<dbReference type="GO" id="GO:0030145">
    <property type="term" value="F:manganese ion binding"/>
    <property type="evidence" value="ECO:0007669"/>
    <property type="project" value="UniProtKB-UniRule"/>
</dbReference>
<dbReference type="Gene3D" id="3.40.800.10">
    <property type="entry name" value="Ureohydrolase domain"/>
    <property type="match status" value="1"/>
</dbReference>
<dbReference type="EC" id="3.5.3.8" evidence="5 6"/>
<evidence type="ECO:0000256" key="9">
    <source>
        <dbReference type="SAM" id="MobiDB-lite"/>
    </source>
</evidence>
<feature type="binding site" evidence="5">
    <location>
        <position position="151"/>
    </location>
    <ligand>
        <name>Mn(2+)</name>
        <dbReference type="ChEBI" id="CHEBI:29035"/>
        <label>2</label>
    </ligand>
</feature>
<proteinExistence type="inferred from homology"/>
<evidence type="ECO:0000256" key="7">
    <source>
        <dbReference type="PIRSR" id="PIRSR036979-1"/>
    </source>
</evidence>
<evidence type="ECO:0000256" key="1">
    <source>
        <dbReference type="ARBA" id="ARBA00022723"/>
    </source>
</evidence>
<keyword evidence="11" id="KW-1185">Reference proteome</keyword>
<dbReference type="AlphaFoldDB" id="A0A5C6UQ00"/>
<dbReference type="PIRSF" id="PIRSF036979">
    <property type="entry name" value="Arginase"/>
    <property type="match status" value="1"/>
</dbReference>
<dbReference type="InterPro" id="IPR006035">
    <property type="entry name" value="Ureohydrolase"/>
</dbReference>
<dbReference type="PANTHER" id="PTHR11358">
    <property type="entry name" value="ARGINASE/AGMATINASE"/>
    <property type="match status" value="1"/>
</dbReference>
<dbReference type="GO" id="GO:0008783">
    <property type="term" value="F:agmatinase activity"/>
    <property type="evidence" value="ECO:0007669"/>
    <property type="project" value="TreeGrafter"/>
</dbReference>
<dbReference type="CDD" id="cd09988">
    <property type="entry name" value="Formimidoylglutamase"/>
    <property type="match status" value="1"/>
</dbReference>
<name>A0A5C6UQ00_9SPHN</name>
<comment type="caution">
    <text evidence="10">The sequence shown here is derived from an EMBL/GenBank/DDBJ whole genome shotgun (WGS) entry which is preliminary data.</text>
</comment>
<evidence type="ECO:0000256" key="6">
    <source>
        <dbReference type="NCBIfam" id="TIGR01227"/>
    </source>
</evidence>
<dbReference type="InterPro" id="IPR005923">
    <property type="entry name" value="HutG"/>
</dbReference>
<dbReference type="GO" id="GO:0019557">
    <property type="term" value="P:L-histidine catabolic process to glutamate and formate"/>
    <property type="evidence" value="ECO:0007669"/>
    <property type="project" value="UniProtKB-UniPathway"/>
</dbReference>
<comment type="similarity">
    <text evidence="5 8">Belongs to the arginase family.</text>
</comment>
<reference evidence="10 11" key="1">
    <citation type="submission" date="2019-08" db="EMBL/GenBank/DDBJ databases">
        <title>Sphingorhabdus soil sp. nov., isolated from arctic soil.</title>
        <authorList>
            <person name="Liu Y."/>
        </authorList>
    </citation>
    <scope>NUCLEOTIDE SEQUENCE [LARGE SCALE GENOMIC DNA]</scope>
    <source>
        <strain evidence="10 11">D-2Q-5-6</strain>
    </source>
</reference>
<gene>
    <name evidence="5 10" type="primary">hutG</name>
    <name evidence="10" type="ORF">FSZ31_06035</name>
</gene>
<accession>A0A5C6UQ00</accession>
<dbReference type="EMBL" id="VOPY01000001">
    <property type="protein sequence ID" value="TXC74261.1"/>
    <property type="molecule type" value="Genomic_DNA"/>
</dbReference>
<evidence type="ECO:0000256" key="8">
    <source>
        <dbReference type="PROSITE-ProRule" id="PRU00742"/>
    </source>
</evidence>
<dbReference type="Proteomes" id="UP000321129">
    <property type="component" value="Unassembled WGS sequence"/>
</dbReference>
<dbReference type="InterPro" id="IPR023696">
    <property type="entry name" value="Ureohydrolase_dom_sf"/>
</dbReference>
<dbReference type="OrthoDB" id="9788689at2"/>
<feature type="binding site" evidence="5">
    <location>
        <position position="149"/>
    </location>
    <ligand>
        <name>Mn(2+)</name>
        <dbReference type="ChEBI" id="CHEBI:29035"/>
        <label>2</label>
    </ligand>
</feature>
<comment type="pathway">
    <text evidence="5">Amino-acid degradation; L-histidine degradation into L-glutamate; L-glutamate from N-formimidoyl-L-glutamate (hydrolase route): step 1/1.</text>
</comment>
<dbReference type="HAMAP" id="MF_00737">
    <property type="entry name" value="Formimidoylglutam"/>
    <property type="match status" value="1"/>
</dbReference>
<dbReference type="UniPathway" id="UPA00379">
    <property type="reaction ID" value="UER00552"/>
</dbReference>